<dbReference type="HOGENOM" id="CLU_2957619_0_0_0"/>
<dbReference type="EnsemblBacteria" id="CAD74701">
    <property type="protein sequence ID" value="CAD74701"/>
    <property type="gene ID" value="RB6274"/>
</dbReference>
<sequence>MRGSFRLWAKRLRREAPFQEAIAESGCQREAIPLYFTRFSSMIFSRRQHDRNFLERHRQ</sequence>
<name>Q7UQK1_RHOBA</name>
<keyword evidence="2" id="KW-1185">Reference proteome</keyword>
<organism evidence="1 2">
    <name type="scientific">Rhodopirellula baltica (strain DSM 10527 / NCIMB 13988 / SH1)</name>
    <dbReference type="NCBI Taxonomy" id="243090"/>
    <lineage>
        <taxon>Bacteria</taxon>
        <taxon>Pseudomonadati</taxon>
        <taxon>Planctomycetota</taxon>
        <taxon>Planctomycetia</taxon>
        <taxon>Pirellulales</taxon>
        <taxon>Pirellulaceae</taxon>
        <taxon>Rhodopirellula</taxon>
    </lineage>
</organism>
<dbReference type="STRING" id="243090.RB6274"/>
<evidence type="ECO:0000313" key="2">
    <source>
        <dbReference type="Proteomes" id="UP000001025"/>
    </source>
</evidence>
<dbReference type="EMBL" id="BX294143">
    <property type="protein sequence ID" value="CAD74701.1"/>
    <property type="molecule type" value="Genomic_DNA"/>
</dbReference>
<accession>Q7UQK1</accession>
<dbReference type="AlphaFoldDB" id="Q7UQK1"/>
<dbReference type="Proteomes" id="UP000001025">
    <property type="component" value="Chromosome"/>
</dbReference>
<reference evidence="1 2" key="1">
    <citation type="journal article" date="2003" name="Proc. Natl. Acad. Sci. U.S.A.">
        <title>Complete genome sequence of the marine planctomycete Pirellula sp. strain 1.</title>
        <authorList>
            <person name="Gloeckner F.O."/>
            <person name="Kube M."/>
            <person name="Bauer M."/>
            <person name="Teeling H."/>
            <person name="Lombardot T."/>
            <person name="Ludwig W."/>
            <person name="Gade D."/>
            <person name="Beck A."/>
            <person name="Borzym K."/>
            <person name="Heitmann K."/>
            <person name="Rabus R."/>
            <person name="Schlesner H."/>
            <person name="Amann R."/>
            <person name="Reinhardt R."/>
        </authorList>
    </citation>
    <scope>NUCLEOTIDE SEQUENCE [LARGE SCALE GENOMIC DNA]</scope>
    <source>
        <strain evidence="2">DSM 10527 / NCIMB 13988 / SH1</strain>
    </source>
</reference>
<dbReference type="InParanoid" id="Q7UQK1"/>
<dbReference type="KEGG" id="rba:RB6274"/>
<evidence type="ECO:0000313" key="1">
    <source>
        <dbReference type="EMBL" id="CAD74701.1"/>
    </source>
</evidence>
<gene>
    <name evidence="1" type="ordered locus">RB6274</name>
</gene>
<protein>
    <submittedName>
        <fullName evidence="1">Uncharacterized protein</fullName>
    </submittedName>
</protein>
<proteinExistence type="predicted"/>